<proteinExistence type="predicted"/>
<evidence type="ECO:0000313" key="1">
    <source>
        <dbReference type="EMBL" id="OCX14218.1"/>
    </source>
</evidence>
<dbReference type="RefSeq" id="WP_065991723.1">
    <property type="nucleotide sequence ID" value="NZ_MDEN01000068.1"/>
</dbReference>
<dbReference type="Proteomes" id="UP000095143">
    <property type="component" value="Unassembled WGS sequence"/>
</dbReference>
<name>A0A1C2DHI1_9PSED</name>
<dbReference type="AlphaFoldDB" id="A0A1C2DHI1"/>
<organism evidence="1 2">
    <name type="scientific">Pseudomonas graminis</name>
    <dbReference type="NCBI Taxonomy" id="158627"/>
    <lineage>
        <taxon>Bacteria</taxon>
        <taxon>Pseudomonadati</taxon>
        <taxon>Pseudomonadota</taxon>
        <taxon>Gammaproteobacteria</taxon>
        <taxon>Pseudomonadales</taxon>
        <taxon>Pseudomonadaceae</taxon>
        <taxon>Pseudomonas</taxon>
    </lineage>
</organism>
<protein>
    <submittedName>
        <fullName evidence="1">Uncharacterized protein</fullName>
    </submittedName>
</protein>
<dbReference type="EMBL" id="MDEN01000068">
    <property type="protein sequence ID" value="OCX14218.1"/>
    <property type="molecule type" value="Genomic_DNA"/>
</dbReference>
<gene>
    <name evidence="1" type="ORF">BBI10_22060</name>
</gene>
<evidence type="ECO:0000313" key="2">
    <source>
        <dbReference type="Proteomes" id="UP000095143"/>
    </source>
</evidence>
<reference evidence="1 2" key="1">
    <citation type="submission" date="2016-08" db="EMBL/GenBank/DDBJ databases">
        <title>Whole genome sequence of Pseudomonas graminis strain UASWS1507, a potential biological control agent for agriculture.</title>
        <authorList>
            <person name="Crovadore J."/>
            <person name="Calmin G."/>
            <person name="Chablais R."/>
            <person name="Cochard B."/>
            <person name="Lefort F."/>
        </authorList>
    </citation>
    <scope>NUCLEOTIDE SEQUENCE [LARGE SCALE GENOMIC DNA]</scope>
    <source>
        <strain evidence="1 2">UASWS1507</strain>
    </source>
</reference>
<dbReference type="OrthoDB" id="7021215at2"/>
<comment type="caution">
    <text evidence="1">The sequence shown here is derived from an EMBL/GenBank/DDBJ whole genome shotgun (WGS) entry which is preliminary data.</text>
</comment>
<accession>A0A1C2DHI1</accession>
<sequence>MKRSNPIENYFDESAKELLFSLVDRKSPCGIASGDDDTYMHTISAVFGLFASLLDENTPDLYPSEWQIIAESQRESQGAHRLPLSPIELKSRLVVGVEDVSDGRGEISSGLVANKLAGFSSAQLCSVAVHVQRYHVARKRGQGYKFPEIKFKG</sequence>